<accession>A0A9Q0QT19</accession>
<dbReference type="PANTHER" id="PTHR31625">
    <property type="match status" value="1"/>
</dbReference>
<evidence type="ECO:0000256" key="1">
    <source>
        <dbReference type="ARBA" id="ARBA00022679"/>
    </source>
</evidence>
<dbReference type="Gene3D" id="3.30.559.10">
    <property type="entry name" value="Chloramphenicol acetyltransferase-like domain"/>
    <property type="match status" value="1"/>
</dbReference>
<dbReference type="EMBL" id="JAMYWD010000005">
    <property type="protein sequence ID" value="KAJ4970679.1"/>
    <property type="molecule type" value="Genomic_DNA"/>
</dbReference>
<dbReference type="OrthoDB" id="1862401at2759"/>
<dbReference type="AlphaFoldDB" id="A0A9Q0QT19"/>
<evidence type="ECO:0000256" key="2">
    <source>
        <dbReference type="ARBA" id="ARBA00023315"/>
    </source>
</evidence>
<comment type="caution">
    <text evidence="3">The sequence shown here is derived from an EMBL/GenBank/DDBJ whole genome shotgun (WGS) entry which is preliminary data.</text>
</comment>
<reference evidence="3" key="1">
    <citation type="journal article" date="2023" name="Plant J.">
        <title>The genome of the king protea, Protea cynaroides.</title>
        <authorList>
            <person name="Chang J."/>
            <person name="Duong T.A."/>
            <person name="Schoeman C."/>
            <person name="Ma X."/>
            <person name="Roodt D."/>
            <person name="Barker N."/>
            <person name="Li Z."/>
            <person name="Van de Peer Y."/>
            <person name="Mizrachi E."/>
        </authorList>
    </citation>
    <scope>NUCLEOTIDE SEQUENCE</scope>
    <source>
        <tissue evidence="3">Young leaves</tissue>
    </source>
</reference>
<organism evidence="3 4">
    <name type="scientific">Protea cynaroides</name>
    <dbReference type="NCBI Taxonomy" id="273540"/>
    <lineage>
        <taxon>Eukaryota</taxon>
        <taxon>Viridiplantae</taxon>
        <taxon>Streptophyta</taxon>
        <taxon>Embryophyta</taxon>
        <taxon>Tracheophyta</taxon>
        <taxon>Spermatophyta</taxon>
        <taxon>Magnoliopsida</taxon>
        <taxon>Proteales</taxon>
        <taxon>Proteaceae</taxon>
        <taxon>Protea</taxon>
    </lineage>
</organism>
<keyword evidence="2" id="KW-0012">Acyltransferase</keyword>
<proteinExistence type="predicted"/>
<evidence type="ECO:0000313" key="4">
    <source>
        <dbReference type="Proteomes" id="UP001141806"/>
    </source>
</evidence>
<dbReference type="InterPro" id="IPR023213">
    <property type="entry name" value="CAT-like_dom_sf"/>
</dbReference>
<dbReference type="Pfam" id="PF02458">
    <property type="entry name" value="Transferase"/>
    <property type="match status" value="1"/>
</dbReference>
<dbReference type="Proteomes" id="UP001141806">
    <property type="component" value="Unassembled WGS sequence"/>
</dbReference>
<keyword evidence="4" id="KW-1185">Reference proteome</keyword>
<sequence length="215" mass="23997">MAPFKPGKLLDRCKVAPPSGSITTAFINLPLTFFDMHSLPLPPLEFLFFYDFLHPIPEFTHSILPRLINSLSSTLIHFYPFSGNLSKPHEPNQPMIRCTEGDSVSYTVAESDADFYHLFSNNLKDATESHPLLPQLPVSGSIIPLLAIQVTVFPNTGICVGITFQHSICNARAFTHFMKTWASISKFEATSLSPEPLPFLDRTMIRRTSALQSDT</sequence>
<protein>
    <submittedName>
        <fullName evidence="3">Uncharacterized protein</fullName>
    </submittedName>
</protein>
<name>A0A9Q0QT19_9MAGN</name>
<dbReference type="InterPro" id="IPR051504">
    <property type="entry name" value="Plant_metabolite_acyltrans"/>
</dbReference>
<keyword evidence="1" id="KW-0808">Transferase</keyword>
<evidence type="ECO:0000313" key="3">
    <source>
        <dbReference type="EMBL" id="KAJ4970679.1"/>
    </source>
</evidence>
<dbReference type="GO" id="GO:0016747">
    <property type="term" value="F:acyltransferase activity, transferring groups other than amino-acyl groups"/>
    <property type="evidence" value="ECO:0007669"/>
    <property type="project" value="UniProtKB-ARBA"/>
</dbReference>
<gene>
    <name evidence="3" type="ORF">NE237_003778</name>
</gene>